<comment type="subcellular location">
    <subcellularLocation>
        <location evidence="1">Cell membrane</location>
        <topology evidence="1">Multi-pass membrane protein</topology>
    </subcellularLocation>
</comment>
<evidence type="ECO:0000256" key="6">
    <source>
        <dbReference type="ARBA" id="ARBA00022989"/>
    </source>
</evidence>
<evidence type="ECO:0000256" key="5">
    <source>
        <dbReference type="ARBA" id="ARBA00022692"/>
    </source>
</evidence>
<dbReference type="FunFam" id="1.10.3470.10:FF:000001">
    <property type="entry name" value="Vitamin B12 ABC transporter permease BtuC"/>
    <property type="match status" value="1"/>
</dbReference>
<dbReference type="InterPro" id="IPR000522">
    <property type="entry name" value="ABC_transptr_permease_BtuC"/>
</dbReference>
<feature type="transmembrane region" description="Helical" evidence="8">
    <location>
        <begin position="308"/>
        <end position="329"/>
    </location>
</feature>
<evidence type="ECO:0000313" key="10">
    <source>
        <dbReference type="Proteomes" id="UP000202259"/>
    </source>
</evidence>
<keyword evidence="5 8" id="KW-0812">Transmembrane</keyword>
<sequence length="335" mass="35673">MSIIRTIKGKNTWVFSGLIIFTLFSIVLSITYGPATITSADIFQCVINECASPMHDMVIWQIRIPRVLVGLAAGMGLACAGAILQNVTRNPLADPYLFGIISGAGLGATIATLVVSDQQSLTLPLAAFLGALFSVVIVFGIATLLRNMNHLLLTGVAVSFMLGSISHFILYLGDPFATNRVIFWLMGSLARVEMFHFYLIGAMVLITLLTIFALHRQIDALLLGDESAASLGVNVDKLRLILLALCAAVTATIVAYCGGIGFVGLMIPHIVRQLVGVTTMPLIIGSALVGGCFLVWVDVAARSALSNVEIPIGIITSAIGSIFFLAIMYRTRKTG</sequence>
<keyword evidence="4" id="KW-1003">Cell membrane</keyword>
<dbReference type="GO" id="GO:0005886">
    <property type="term" value="C:plasma membrane"/>
    <property type="evidence" value="ECO:0007669"/>
    <property type="project" value="UniProtKB-SubCell"/>
</dbReference>
<comment type="similarity">
    <text evidence="2">Belongs to the binding-protein-dependent transport system permease family. FecCD subfamily.</text>
</comment>
<proteinExistence type="inferred from homology"/>
<name>A0A222GB02_9GAMM</name>
<feature type="transmembrane region" description="Helical" evidence="8">
    <location>
        <begin position="240"/>
        <end position="267"/>
    </location>
</feature>
<dbReference type="InterPro" id="IPR037294">
    <property type="entry name" value="ABC_BtuC-like"/>
</dbReference>
<dbReference type="OrthoDB" id="9055647at2"/>
<evidence type="ECO:0000256" key="8">
    <source>
        <dbReference type="SAM" id="Phobius"/>
    </source>
</evidence>
<protein>
    <submittedName>
        <fullName evidence="9">Iron ABC transporter permease</fullName>
    </submittedName>
</protein>
<dbReference type="PANTHER" id="PTHR30472">
    <property type="entry name" value="FERRIC ENTEROBACTIN TRANSPORT SYSTEM PERMEASE PROTEIN"/>
    <property type="match status" value="1"/>
</dbReference>
<dbReference type="Gene3D" id="1.10.3470.10">
    <property type="entry name" value="ABC transporter involved in vitamin B12 uptake, BtuC"/>
    <property type="match status" value="1"/>
</dbReference>
<dbReference type="KEGG" id="cber:B5D82_14510"/>
<evidence type="ECO:0000313" key="9">
    <source>
        <dbReference type="EMBL" id="ASP48872.1"/>
    </source>
</evidence>
<dbReference type="Pfam" id="PF01032">
    <property type="entry name" value="FecCD"/>
    <property type="match status" value="1"/>
</dbReference>
<feature type="transmembrane region" description="Helical" evidence="8">
    <location>
        <begin position="96"/>
        <end position="116"/>
    </location>
</feature>
<keyword evidence="7 8" id="KW-0472">Membrane</keyword>
<keyword evidence="3" id="KW-0813">Transport</keyword>
<dbReference type="CDD" id="cd06550">
    <property type="entry name" value="TM_ABC_iron-siderophores_like"/>
    <property type="match status" value="1"/>
</dbReference>
<dbReference type="SUPFAM" id="SSF81345">
    <property type="entry name" value="ABC transporter involved in vitamin B12 uptake, BtuC"/>
    <property type="match status" value="1"/>
</dbReference>
<keyword evidence="10" id="KW-1185">Reference proteome</keyword>
<evidence type="ECO:0000256" key="1">
    <source>
        <dbReference type="ARBA" id="ARBA00004651"/>
    </source>
</evidence>
<dbReference type="GO" id="GO:0033214">
    <property type="term" value="P:siderophore-iron import into cell"/>
    <property type="evidence" value="ECO:0007669"/>
    <property type="project" value="TreeGrafter"/>
</dbReference>
<dbReference type="GO" id="GO:0022857">
    <property type="term" value="F:transmembrane transporter activity"/>
    <property type="evidence" value="ECO:0007669"/>
    <property type="project" value="InterPro"/>
</dbReference>
<evidence type="ECO:0000256" key="2">
    <source>
        <dbReference type="ARBA" id="ARBA00007935"/>
    </source>
</evidence>
<reference evidence="9 10" key="1">
    <citation type="submission" date="2017-08" db="EMBL/GenBank/DDBJ databases">
        <title>Complete genome of Colwellia sp. NB097-1, a psychrophile bacterium ioslated from Bering Sea.</title>
        <authorList>
            <person name="Chen X."/>
        </authorList>
    </citation>
    <scope>NUCLEOTIDE SEQUENCE [LARGE SCALE GENOMIC DNA]</scope>
    <source>
        <strain evidence="9 10">NB097-1</strain>
    </source>
</reference>
<feature type="transmembrane region" description="Helical" evidence="8">
    <location>
        <begin position="194"/>
        <end position="214"/>
    </location>
</feature>
<evidence type="ECO:0000256" key="3">
    <source>
        <dbReference type="ARBA" id="ARBA00022448"/>
    </source>
</evidence>
<dbReference type="AlphaFoldDB" id="A0A222GB02"/>
<feature type="transmembrane region" description="Helical" evidence="8">
    <location>
        <begin position="151"/>
        <end position="173"/>
    </location>
</feature>
<accession>A0A222GB02</accession>
<organism evidence="9 10">
    <name type="scientific">Cognaticolwellia beringensis</name>
    <dbReference type="NCBI Taxonomy" id="1967665"/>
    <lineage>
        <taxon>Bacteria</taxon>
        <taxon>Pseudomonadati</taxon>
        <taxon>Pseudomonadota</taxon>
        <taxon>Gammaproteobacteria</taxon>
        <taxon>Alteromonadales</taxon>
        <taxon>Colwelliaceae</taxon>
        <taxon>Cognaticolwellia</taxon>
    </lineage>
</organism>
<dbReference type="Proteomes" id="UP000202259">
    <property type="component" value="Chromosome"/>
</dbReference>
<feature type="transmembrane region" description="Helical" evidence="8">
    <location>
        <begin position="123"/>
        <end position="145"/>
    </location>
</feature>
<dbReference type="PANTHER" id="PTHR30472:SF67">
    <property type="entry name" value="PERMEASE OF ABC TRANSPORTER-RELATED"/>
    <property type="match status" value="1"/>
</dbReference>
<dbReference type="RefSeq" id="WP_081152511.1">
    <property type="nucleotide sequence ID" value="NZ_CP020465.1"/>
</dbReference>
<feature type="transmembrane region" description="Helical" evidence="8">
    <location>
        <begin position="64"/>
        <end position="84"/>
    </location>
</feature>
<feature type="transmembrane region" description="Helical" evidence="8">
    <location>
        <begin position="12"/>
        <end position="32"/>
    </location>
</feature>
<evidence type="ECO:0000256" key="7">
    <source>
        <dbReference type="ARBA" id="ARBA00023136"/>
    </source>
</evidence>
<dbReference type="EMBL" id="CP020465">
    <property type="protein sequence ID" value="ASP48872.1"/>
    <property type="molecule type" value="Genomic_DNA"/>
</dbReference>
<feature type="transmembrane region" description="Helical" evidence="8">
    <location>
        <begin position="274"/>
        <end position="296"/>
    </location>
</feature>
<keyword evidence="6 8" id="KW-1133">Transmembrane helix</keyword>
<gene>
    <name evidence="9" type="ORF">B5D82_14510</name>
</gene>
<evidence type="ECO:0000256" key="4">
    <source>
        <dbReference type="ARBA" id="ARBA00022475"/>
    </source>
</evidence>